<organism evidence="1 2">
    <name type="scientific">Hypsizygus marmoreus</name>
    <name type="common">White beech mushroom</name>
    <name type="synonym">Agaricus marmoreus</name>
    <dbReference type="NCBI Taxonomy" id="39966"/>
    <lineage>
        <taxon>Eukaryota</taxon>
        <taxon>Fungi</taxon>
        <taxon>Dikarya</taxon>
        <taxon>Basidiomycota</taxon>
        <taxon>Agaricomycotina</taxon>
        <taxon>Agaricomycetes</taxon>
        <taxon>Agaricomycetidae</taxon>
        <taxon>Agaricales</taxon>
        <taxon>Tricholomatineae</taxon>
        <taxon>Lyophyllaceae</taxon>
        <taxon>Hypsizygus</taxon>
    </lineage>
</organism>
<dbReference type="InParanoid" id="A0A369J8J4"/>
<reference evidence="1" key="1">
    <citation type="submission" date="2018-04" db="EMBL/GenBank/DDBJ databases">
        <title>Whole genome sequencing of Hypsizygus marmoreus.</title>
        <authorList>
            <person name="Choi I.-G."/>
            <person name="Min B."/>
            <person name="Kim J.-G."/>
            <person name="Kim S."/>
            <person name="Oh Y.-L."/>
            <person name="Kong W.-S."/>
            <person name="Park H."/>
            <person name="Jeong J."/>
            <person name="Song E.-S."/>
        </authorList>
    </citation>
    <scope>NUCLEOTIDE SEQUENCE [LARGE SCALE GENOMIC DNA]</scope>
    <source>
        <strain evidence="1">51987-8</strain>
    </source>
</reference>
<evidence type="ECO:0000313" key="1">
    <source>
        <dbReference type="EMBL" id="RDB17662.1"/>
    </source>
</evidence>
<dbReference type="AlphaFoldDB" id="A0A369J8J4"/>
<keyword evidence="2" id="KW-1185">Reference proteome</keyword>
<accession>A0A369J8J4</accession>
<comment type="caution">
    <text evidence="1">The sequence shown here is derived from an EMBL/GenBank/DDBJ whole genome shotgun (WGS) entry which is preliminary data.</text>
</comment>
<dbReference type="EMBL" id="LUEZ02000110">
    <property type="protein sequence ID" value="RDB17662.1"/>
    <property type="molecule type" value="Genomic_DNA"/>
</dbReference>
<gene>
    <name evidence="1" type="ORF">Hypma_001212</name>
</gene>
<dbReference type="Proteomes" id="UP000076154">
    <property type="component" value="Unassembled WGS sequence"/>
</dbReference>
<name>A0A369J8J4_HYPMA</name>
<sequence length="159" mass="17219">MTLSIDGPLQMTFTTVVIPSSTETTYEGITTTALVSYVTETITPEPSRTTTFVTETSTSTEVLVQTSTSTVYVECTAGTRVRRGRQARCAYVTLTETSGTTTVTSTVNVTSTVSYKSSLPKLPIKLQDYCMVPHTRPNSDLPFNGLHDQVASELPIPQP</sequence>
<protein>
    <submittedName>
        <fullName evidence="1">Uncharacterized protein</fullName>
    </submittedName>
</protein>
<dbReference type="STRING" id="39966.A0A369J8J4"/>
<proteinExistence type="predicted"/>
<evidence type="ECO:0000313" key="2">
    <source>
        <dbReference type="Proteomes" id="UP000076154"/>
    </source>
</evidence>